<evidence type="ECO:0000256" key="4">
    <source>
        <dbReference type="ARBA" id="ARBA00022527"/>
    </source>
</evidence>
<keyword evidence="5" id="KW-0808">Transferase</keyword>
<evidence type="ECO:0000313" key="13">
    <source>
        <dbReference type="EMBL" id="KAJ1348810.1"/>
    </source>
</evidence>
<evidence type="ECO:0000256" key="11">
    <source>
        <dbReference type="ARBA" id="ARBA00048679"/>
    </source>
</evidence>
<keyword evidence="14" id="KW-1185">Reference proteome</keyword>
<dbReference type="InterPro" id="IPR008271">
    <property type="entry name" value="Ser/Thr_kinase_AS"/>
</dbReference>
<dbReference type="GO" id="GO:0005737">
    <property type="term" value="C:cytoplasm"/>
    <property type="evidence" value="ECO:0007669"/>
    <property type="project" value="TreeGrafter"/>
</dbReference>
<evidence type="ECO:0000256" key="9">
    <source>
        <dbReference type="ARBA" id="ARBA00023200"/>
    </source>
</evidence>
<keyword evidence="9" id="KW-1035">Host cytoplasm</keyword>
<keyword evidence="7" id="KW-0418">Kinase</keyword>
<dbReference type="EMBL" id="JAHQIW010000563">
    <property type="protein sequence ID" value="KAJ1348810.1"/>
    <property type="molecule type" value="Genomic_DNA"/>
</dbReference>
<dbReference type="InterPro" id="IPR051138">
    <property type="entry name" value="PIM_Ser/Thr_kinase"/>
</dbReference>
<dbReference type="InterPro" id="IPR011009">
    <property type="entry name" value="Kinase-like_dom_sf"/>
</dbReference>
<accession>A0AAD5LYG1</accession>
<keyword evidence="6" id="KW-0547">Nucleotide-binding</keyword>
<dbReference type="InterPro" id="IPR000719">
    <property type="entry name" value="Prot_kinase_dom"/>
</dbReference>
<dbReference type="Proteomes" id="UP001196413">
    <property type="component" value="Unassembled WGS sequence"/>
</dbReference>
<evidence type="ECO:0000259" key="12">
    <source>
        <dbReference type="PROSITE" id="PS50011"/>
    </source>
</evidence>
<comment type="catalytic activity">
    <reaction evidence="10">
        <text>L-threonyl-[protein] + ATP = O-phospho-L-threonyl-[protein] + ADP + H(+)</text>
        <dbReference type="Rhea" id="RHEA:46608"/>
        <dbReference type="Rhea" id="RHEA-COMP:11060"/>
        <dbReference type="Rhea" id="RHEA-COMP:11605"/>
        <dbReference type="ChEBI" id="CHEBI:15378"/>
        <dbReference type="ChEBI" id="CHEBI:30013"/>
        <dbReference type="ChEBI" id="CHEBI:30616"/>
        <dbReference type="ChEBI" id="CHEBI:61977"/>
        <dbReference type="ChEBI" id="CHEBI:456216"/>
        <dbReference type="EC" id="2.7.11.1"/>
    </reaction>
</comment>
<dbReference type="PANTHER" id="PTHR22984:SF25">
    <property type="entry name" value="PROTEIN KINASE DOMAIN-CONTAINING PROTEIN"/>
    <property type="match status" value="1"/>
</dbReference>
<dbReference type="PROSITE" id="PS00108">
    <property type="entry name" value="PROTEIN_KINASE_ST"/>
    <property type="match status" value="1"/>
</dbReference>
<dbReference type="GO" id="GO:0004674">
    <property type="term" value="F:protein serine/threonine kinase activity"/>
    <property type="evidence" value="ECO:0007669"/>
    <property type="project" value="UniProtKB-KW"/>
</dbReference>
<dbReference type="GO" id="GO:0030430">
    <property type="term" value="C:host cell cytoplasm"/>
    <property type="evidence" value="ECO:0007669"/>
    <property type="project" value="UniProtKB-SubCell"/>
</dbReference>
<keyword evidence="8" id="KW-0067">ATP-binding</keyword>
<dbReference type="EC" id="2.7.11.1" evidence="2"/>
<dbReference type="Pfam" id="PF00069">
    <property type="entry name" value="Pkinase"/>
    <property type="match status" value="1"/>
</dbReference>
<evidence type="ECO:0000256" key="1">
    <source>
        <dbReference type="ARBA" id="ARBA00004192"/>
    </source>
</evidence>
<evidence type="ECO:0000256" key="3">
    <source>
        <dbReference type="ARBA" id="ARBA00016885"/>
    </source>
</evidence>
<comment type="caution">
    <text evidence="13">The sequence shown here is derived from an EMBL/GenBank/DDBJ whole genome shotgun (WGS) entry which is preliminary data.</text>
</comment>
<organism evidence="13 14">
    <name type="scientific">Parelaphostrongylus tenuis</name>
    <name type="common">Meningeal worm</name>
    <dbReference type="NCBI Taxonomy" id="148309"/>
    <lineage>
        <taxon>Eukaryota</taxon>
        <taxon>Metazoa</taxon>
        <taxon>Ecdysozoa</taxon>
        <taxon>Nematoda</taxon>
        <taxon>Chromadorea</taxon>
        <taxon>Rhabditida</taxon>
        <taxon>Rhabditina</taxon>
        <taxon>Rhabditomorpha</taxon>
        <taxon>Strongyloidea</taxon>
        <taxon>Metastrongylidae</taxon>
        <taxon>Parelaphostrongylus</taxon>
    </lineage>
</organism>
<evidence type="ECO:0000256" key="2">
    <source>
        <dbReference type="ARBA" id="ARBA00012513"/>
    </source>
</evidence>
<dbReference type="SMART" id="SM00220">
    <property type="entry name" value="S_TKc"/>
    <property type="match status" value="1"/>
</dbReference>
<dbReference type="PANTHER" id="PTHR22984">
    <property type="entry name" value="SERINE/THREONINE-PROTEIN KINASE PIM"/>
    <property type="match status" value="1"/>
</dbReference>
<sequence>MERPESCMDIFDLISTYGKLDEESARGIFIQVVDSVCAMYVLHGLIHRDIKDENLIVNMETGEVKIVDFGAAALAEKAMRKEFQGTRSYCPPEWFRQLQYLPLEATNMFGTSEIPVLRFKRVPSIDQILSNNFCNFTCRTHHNPPASVAEQSDSCA</sequence>
<evidence type="ECO:0000313" key="14">
    <source>
        <dbReference type="Proteomes" id="UP001196413"/>
    </source>
</evidence>
<reference evidence="13" key="1">
    <citation type="submission" date="2021-06" db="EMBL/GenBank/DDBJ databases">
        <title>Parelaphostrongylus tenuis whole genome reference sequence.</title>
        <authorList>
            <person name="Garwood T.J."/>
            <person name="Larsen P.A."/>
            <person name="Fountain-Jones N.M."/>
            <person name="Garbe J.R."/>
            <person name="Macchietto M.G."/>
            <person name="Kania S.A."/>
            <person name="Gerhold R.W."/>
            <person name="Richards J.E."/>
            <person name="Wolf T.M."/>
        </authorList>
    </citation>
    <scope>NUCLEOTIDE SEQUENCE</scope>
    <source>
        <strain evidence="13">MNPRO001-30</strain>
        <tissue evidence="13">Meninges</tissue>
    </source>
</reference>
<proteinExistence type="predicted"/>
<dbReference type="Gene3D" id="1.10.510.10">
    <property type="entry name" value="Transferase(Phosphotransferase) domain 1"/>
    <property type="match status" value="1"/>
</dbReference>
<dbReference type="GO" id="GO:0005524">
    <property type="term" value="F:ATP binding"/>
    <property type="evidence" value="ECO:0007669"/>
    <property type="project" value="UniProtKB-KW"/>
</dbReference>
<evidence type="ECO:0000256" key="6">
    <source>
        <dbReference type="ARBA" id="ARBA00022741"/>
    </source>
</evidence>
<gene>
    <name evidence="13" type="ORF">KIN20_004207</name>
</gene>
<evidence type="ECO:0000256" key="8">
    <source>
        <dbReference type="ARBA" id="ARBA00022840"/>
    </source>
</evidence>
<comment type="subcellular location">
    <subcellularLocation>
        <location evidence="1">Host cytoplasm</location>
    </subcellularLocation>
</comment>
<evidence type="ECO:0000256" key="10">
    <source>
        <dbReference type="ARBA" id="ARBA00047899"/>
    </source>
</evidence>
<feature type="domain" description="Protein kinase" evidence="12">
    <location>
        <begin position="1"/>
        <end position="156"/>
    </location>
</feature>
<protein>
    <recommendedName>
        <fullName evidence="3">Serine/threonine-protein kinase 1</fullName>
        <ecNumber evidence="2">2.7.11.1</ecNumber>
    </recommendedName>
</protein>
<comment type="catalytic activity">
    <reaction evidence="11">
        <text>L-seryl-[protein] + ATP = O-phospho-L-seryl-[protein] + ADP + H(+)</text>
        <dbReference type="Rhea" id="RHEA:17989"/>
        <dbReference type="Rhea" id="RHEA-COMP:9863"/>
        <dbReference type="Rhea" id="RHEA-COMP:11604"/>
        <dbReference type="ChEBI" id="CHEBI:15378"/>
        <dbReference type="ChEBI" id="CHEBI:29999"/>
        <dbReference type="ChEBI" id="CHEBI:30616"/>
        <dbReference type="ChEBI" id="CHEBI:83421"/>
        <dbReference type="ChEBI" id="CHEBI:456216"/>
        <dbReference type="EC" id="2.7.11.1"/>
    </reaction>
</comment>
<evidence type="ECO:0000256" key="7">
    <source>
        <dbReference type="ARBA" id="ARBA00022777"/>
    </source>
</evidence>
<keyword evidence="4" id="KW-0723">Serine/threonine-protein kinase</keyword>
<name>A0AAD5LYG1_PARTN</name>
<dbReference type="AlphaFoldDB" id="A0AAD5LYG1"/>
<dbReference type="SUPFAM" id="SSF56112">
    <property type="entry name" value="Protein kinase-like (PK-like)"/>
    <property type="match status" value="1"/>
</dbReference>
<dbReference type="PROSITE" id="PS50011">
    <property type="entry name" value="PROTEIN_KINASE_DOM"/>
    <property type="match status" value="1"/>
</dbReference>
<evidence type="ECO:0000256" key="5">
    <source>
        <dbReference type="ARBA" id="ARBA00022679"/>
    </source>
</evidence>